<dbReference type="OrthoDB" id="21330at2759"/>
<dbReference type="GO" id="GO:0090071">
    <property type="term" value="P:negative regulation of ribosome biogenesis"/>
    <property type="evidence" value="ECO:0007669"/>
    <property type="project" value="TreeGrafter"/>
</dbReference>
<dbReference type="GO" id="GO:0043023">
    <property type="term" value="F:ribosomal large subunit binding"/>
    <property type="evidence" value="ECO:0007669"/>
    <property type="project" value="TreeGrafter"/>
</dbReference>
<protein>
    <submittedName>
        <fullName evidence="3">DUF143-domain-containing protein</fullName>
    </submittedName>
</protein>
<dbReference type="STRING" id="61395.A0A1Y1WFN3"/>
<dbReference type="Gene3D" id="3.30.460.10">
    <property type="entry name" value="Beta Polymerase, domain 2"/>
    <property type="match status" value="1"/>
</dbReference>
<evidence type="ECO:0000313" key="3">
    <source>
        <dbReference type="EMBL" id="ORX72292.1"/>
    </source>
</evidence>
<dbReference type="RefSeq" id="XP_040745716.1">
    <property type="nucleotide sequence ID" value="XM_040883108.1"/>
</dbReference>
<dbReference type="GeneID" id="63799756"/>
<dbReference type="GO" id="GO:0017148">
    <property type="term" value="P:negative regulation of translation"/>
    <property type="evidence" value="ECO:0007669"/>
    <property type="project" value="TreeGrafter"/>
</dbReference>
<name>A0A1Y1WFN3_9FUNG</name>
<keyword evidence="4" id="KW-1185">Reference proteome</keyword>
<dbReference type="Pfam" id="PF02410">
    <property type="entry name" value="RsfS"/>
    <property type="match status" value="1"/>
</dbReference>
<dbReference type="InterPro" id="IPR004394">
    <property type="entry name" value="Iojap/RsfS/C7orf30"/>
</dbReference>
<dbReference type="PANTHER" id="PTHR21043:SF0">
    <property type="entry name" value="MITOCHONDRIAL ASSEMBLY OF RIBOSOMAL LARGE SUBUNIT PROTEIN 1"/>
    <property type="match status" value="1"/>
</dbReference>
<accession>A0A1Y1WFN3</accession>
<evidence type="ECO:0000313" key="4">
    <source>
        <dbReference type="Proteomes" id="UP000193922"/>
    </source>
</evidence>
<dbReference type="AlphaFoldDB" id="A0A1Y1WFN3"/>
<dbReference type="NCBIfam" id="TIGR00090">
    <property type="entry name" value="rsfS_iojap_ybeB"/>
    <property type="match status" value="1"/>
</dbReference>
<gene>
    <name evidence="3" type="ORF">DL89DRAFT_111262</name>
</gene>
<comment type="caution">
    <text evidence="3">The sequence shown here is derived from an EMBL/GenBank/DDBJ whole genome shotgun (WGS) entry which is preliminary data.</text>
</comment>
<reference evidence="3 4" key="1">
    <citation type="submission" date="2016-07" db="EMBL/GenBank/DDBJ databases">
        <title>Pervasive Adenine N6-methylation of Active Genes in Fungi.</title>
        <authorList>
            <consortium name="DOE Joint Genome Institute"/>
            <person name="Mondo S.J."/>
            <person name="Dannebaum R.O."/>
            <person name="Kuo R.C."/>
            <person name="Labutti K."/>
            <person name="Haridas S."/>
            <person name="Kuo A."/>
            <person name="Salamov A."/>
            <person name="Ahrendt S.R."/>
            <person name="Lipzen A."/>
            <person name="Sullivan W."/>
            <person name="Andreopoulos W.B."/>
            <person name="Clum A."/>
            <person name="Lindquist E."/>
            <person name="Daum C."/>
            <person name="Ramamoorthy G.K."/>
            <person name="Gryganskyi A."/>
            <person name="Culley D."/>
            <person name="Magnuson J.K."/>
            <person name="James T.Y."/>
            <person name="O'Malley M.A."/>
            <person name="Stajich J.E."/>
            <person name="Spatafora J.W."/>
            <person name="Visel A."/>
            <person name="Grigoriev I.V."/>
        </authorList>
    </citation>
    <scope>NUCLEOTIDE SEQUENCE [LARGE SCALE GENOMIC DNA]</scope>
    <source>
        <strain evidence="3 4">ATCC 12442</strain>
    </source>
</reference>
<evidence type="ECO:0000256" key="1">
    <source>
        <dbReference type="ARBA" id="ARBA00010574"/>
    </source>
</evidence>
<comment type="similarity">
    <text evidence="1">Belongs to the Iojap/RsfS family.</text>
</comment>
<sequence>MFRLFPRLAARPAAAALRQPAQHHRTHPIRHLTTKKTIELVHQRQQAQDDTHTELLDEGDRTGSVASEIERLDPRSIPGLYPDLADDSPADDSWYIDPAYSAPLWQKRMQKRDPAEFANGTLFELCKGVLQQDAEVSEIDVAGRCDWTGRFLVAEAKGTRHMHAMVEELVTAIKQRNRSKGVDAVINVDGRESDDWVVVDLGNFVVHVMTPEARKLYDLEGLWTAEPAQDEDVPEK</sequence>
<organism evidence="3 4">
    <name type="scientific">Linderina pennispora</name>
    <dbReference type="NCBI Taxonomy" id="61395"/>
    <lineage>
        <taxon>Eukaryota</taxon>
        <taxon>Fungi</taxon>
        <taxon>Fungi incertae sedis</taxon>
        <taxon>Zoopagomycota</taxon>
        <taxon>Kickxellomycotina</taxon>
        <taxon>Kickxellomycetes</taxon>
        <taxon>Kickxellales</taxon>
        <taxon>Kickxellaceae</taxon>
        <taxon>Linderina</taxon>
    </lineage>
</organism>
<evidence type="ECO:0000256" key="2">
    <source>
        <dbReference type="SAM" id="MobiDB-lite"/>
    </source>
</evidence>
<dbReference type="HAMAP" id="MF_01477">
    <property type="entry name" value="Iojap_RsfS"/>
    <property type="match status" value="1"/>
</dbReference>
<feature type="compositionally biased region" description="Basic and acidic residues" evidence="2">
    <location>
        <begin position="44"/>
        <end position="61"/>
    </location>
</feature>
<dbReference type="SUPFAM" id="SSF81301">
    <property type="entry name" value="Nucleotidyltransferase"/>
    <property type="match status" value="1"/>
</dbReference>
<proteinExistence type="inferred from homology"/>
<dbReference type="InterPro" id="IPR043519">
    <property type="entry name" value="NT_sf"/>
</dbReference>
<feature type="region of interest" description="Disordered" evidence="2">
    <location>
        <begin position="44"/>
        <end position="69"/>
    </location>
</feature>
<dbReference type="Proteomes" id="UP000193922">
    <property type="component" value="Unassembled WGS sequence"/>
</dbReference>
<dbReference type="EMBL" id="MCFD01000003">
    <property type="protein sequence ID" value="ORX72292.1"/>
    <property type="molecule type" value="Genomic_DNA"/>
</dbReference>
<dbReference type="PANTHER" id="PTHR21043">
    <property type="entry name" value="IOJAP SUPERFAMILY ORTHOLOG"/>
    <property type="match status" value="1"/>
</dbReference>